<feature type="chain" id="PRO_5045987635" evidence="3">
    <location>
        <begin position="18"/>
        <end position="214"/>
    </location>
</feature>
<evidence type="ECO:0000256" key="3">
    <source>
        <dbReference type="SAM" id="SignalP"/>
    </source>
</evidence>
<keyword evidence="5" id="KW-1185">Reference proteome</keyword>
<accession>A0ABR2HSH1</accession>
<feature type="region of interest" description="Disordered" evidence="1">
    <location>
        <begin position="179"/>
        <end position="202"/>
    </location>
</feature>
<gene>
    <name evidence="4" type="ORF">PGQ11_014501</name>
</gene>
<keyword evidence="2" id="KW-0812">Transmembrane</keyword>
<dbReference type="EMBL" id="JAPCWZ010000009">
    <property type="protein sequence ID" value="KAK8852022.1"/>
    <property type="molecule type" value="Genomic_DNA"/>
</dbReference>
<keyword evidence="3" id="KW-0732">Signal</keyword>
<dbReference type="Proteomes" id="UP001390339">
    <property type="component" value="Unassembled WGS sequence"/>
</dbReference>
<evidence type="ECO:0000256" key="1">
    <source>
        <dbReference type="SAM" id="MobiDB-lite"/>
    </source>
</evidence>
<name>A0ABR2HSH1_9PEZI</name>
<evidence type="ECO:0000256" key="2">
    <source>
        <dbReference type="SAM" id="Phobius"/>
    </source>
</evidence>
<reference evidence="4 5" key="1">
    <citation type="journal article" date="2024" name="IMA Fungus">
        <title>Apiospora arundinis, a panoply of carbohydrate-active enzymes and secondary metabolites.</title>
        <authorList>
            <person name="Sorensen T."/>
            <person name="Petersen C."/>
            <person name="Muurmann A.T."/>
            <person name="Christiansen J.V."/>
            <person name="Brundto M.L."/>
            <person name="Overgaard C.K."/>
            <person name="Boysen A.T."/>
            <person name="Wollenberg R.D."/>
            <person name="Larsen T.O."/>
            <person name="Sorensen J.L."/>
            <person name="Nielsen K.L."/>
            <person name="Sondergaard T.E."/>
        </authorList>
    </citation>
    <scope>NUCLEOTIDE SEQUENCE [LARGE SCALE GENOMIC DNA]</scope>
    <source>
        <strain evidence="4 5">AAU 773</strain>
    </source>
</reference>
<proteinExistence type="predicted"/>
<evidence type="ECO:0000313" key="5">
    <source>
        <dbReference type="Proteomes" id="UP001390339"/>
    </source>
</evidence>
<evidence type="ECO:0000313" key="4">
    <source>
        <dbReference type="EMBL" id="KAK8852022.1"/>
    </source>
</evidence>
<protein>
    <submittedName>
        <fullName evidence="4">Uncharacterized protein</fullName>
    </submittedName>
</protein>
<keyword evidence="2" id="KW-1133">Transmembrane helix</keyword>
<comment type="caution">
    <text evidence="4">The sequence shown here is derived from an EMBL/GenBank/DDBJ whole genome shotgun (WGS) entry which is preliminary data.</text>
</comment>
<sequence length="214" mass="22606">MKTSILFFCALAATAFAAPHDAPSPIALVPTSSSSSPLPVDKEVDNTIPVASYGGAPITVPEMPSQSSHDRHCFAKPGHSEQMRNCMDGGSMKHHNRREAGWDDAPEHGLNSVAPPHSTAAVAGAMIGLIVVTLATLAIVMTVFWKCRVARWNRLDAMTDDAEEGGVAPTHNRNVSTAAATQKPLPTVPSSQILTAPPSAHNAPVPMEELISYK</sequence>
<feature type="transmembrane region" description="Helical" evidence="2">
    <location>
        <begin position="120"/>
        <end position="145"/>
    </location>
</feature>
<keyword evidence="2" id="KW-0472">Membrane</keyword>
<organism evidence="4 5">
    <name type="scientific">Apiospora arundinis</name>
    <dbReference type="NCBI Taxonomy" id="335852"/>
    <lineage>
        <taxon>Eukaryota</taxon>
        <taxon>Fungi</taxon>
        <taxon>Dikarya</taxon>
        <taxon>Ascomycota</taxon>
        <taxon>Pezizomycotina</taxon>
        <taxon>Sordariomycetes</taxon>
        <taxon>Xylariomycetidae</taxon>
        <taxon>Amphisphaeriales</taxon>
        <taxon>Apiosporaceae</taxon>
        <taxon>Apiospora</taxon>
    </lineage>
</organism>
<feature type="signal peptide" evidence="3">
    <location>
        <begin position="1"/>
        <end position="17"/>
    </location>
</feature>